<reference evidence="1 2" key="1">
    <citation type="submission" date="2018-11" db="EMBL/GenBank/DDBJ databases">
        <title>Rufibacter latericius sp. nov., isolated from water in Baiyang Lake.</title>
        <authorList>
            <person name="Yang Y."/>
        </authorList>
    </citation>
    <scope>NUCLEOTIDE SEQUENCE [LARGE SCALE GENOMIC DNA]</scope>
    <source>
        <strain evidence="1 2">R-22-1c-1</strain>
    </source>
</reference>
<gene>
    <name evidence="1" type="ORF">EFB08_17610</name>
</gene>
<accession>A0A3M9MDT7</accession>
<evidence type="ECO:0000313" key="2">
    <source>
        <dbReference type="Proteomes" id="UP000272117"/>
    </source>
</evidence>
<dbReference type="EMBL" id="RJJD01000015">
    <property type="protein sequence ID" value="RNI23365.1"/>
    <property type="molecule type" value="Genomic_DNA"/>
</dbReference>
<keyword evidence="2" id="KW-1185">Reference proteome</keyword>
<comment type="caution">
    <text evidence="1">The sequence shown here is derived from an EMBL/GenBank/DDBJ whole genome shotgun (WGS) entry which is preliminary data.</text>
</comment>
<dbReference type="OrthoDB" id="879566at2"/>
<name>A0A3M9MDT7_9BACT</name>
<protein>
    <submittedName>
        <fullName evidence="1">Uncharacterized protein</fullName>
    </submittedName>
</protein>
<proteinExistence type="predicted"/>
<dbReference type="Proteomes" id="UP000272117">
    <property type="component" value="Unassembled WGS sequence"/>
</dbReference>
<sequence length="151" mass="17831">MQKEPYQMQKIMTNLWKNLQKHLLEIYAVEKMFDNSLIVAEKFPFNPAYVEPEKLESFMQCRTNLRDLFIDEVSQLSILVKTIRSKNYNEEDKKQLFMLLLGYLDVASTALGKLQEYTHTKLPIDLELENTLTAFDKLKKFTRLNIKGIHP</sequence>
<evidence type="ECO:0000313" key="1">
    <source>
        <dbReference type="EMBL" id="RNI23365.1"/>
    </source>
</evidence>
<dbReference type="AlphaFoldDB" id="A0A3M9MDT7"/>
<organism evidence="1 2">
    <name type="scientific">Rufibacter latericius</name>
    <dbReference type="NCBI Taxonomy" id="2487040"/>
    <lineage>
        <taxon>Bacteria</taxon>
        <taxon>Pseudomonadati</taxon>
        <taxon>Bacteroidota</taxon>
        <taxon>Cytophagia</taxon>
        <taxon>Cytophagales</taxon>
        <taxon>Hymenobacteraceae</taxon>
        <taxon>Rufibacter</taxon>
    </lineage>
</organism>
<dbReference type="RefSeq" id="WP_123128290.1">
    <property type="nucleotide sequence ID" value="NZ_RJJD01000015.1"/>
</dbReference>